<accession>A0A1W2C0Q7</accession>
<dbReference type="PROSITE" id="PS51257">
    <property type="entry name" value="PROKAR_LIPOPROTEIN"/>
    <property type="match status" value="1"/>
</dbReference>
<dbReference type="InterPro" id="IPR031618">
    <property type="entry name" value="T4SS_TraI"/>
</dbReference>
<dbReference type="STRING" id="937218.SAMN06297251_10856"/>
<protein>
    <submittedName>
        <fullName evidence="2">Defect in organelle trafficking protein DotC</fullName>
    </submittedName>
</protein>
<feature type="chain" id="PRO_5012009241" evidence="1">
    <location>
        <begin position="23"/>
        <end position="305"/>
    </location>
</feature>
<sequence length="305" mass="34047">MMRSKLLLILLAGAALSGCVTNRDYDPATGTIAISEDEIAPTPLIGGNDILAKGAPPVDFRTFKKRASSGKYAVTEVEKLRQQVLRDAATAYAAQAGYYKRAYDIMRQLEVDSPKLSKAFDFNRVVYVTPKEAGFVVPPIVTRGTSALQINDTGTKSVASDEYYRIERPGHLVGVVPTWRDYLVLPLEEPNEPDPEFIPADDDERQIWEAYLDEGWRAGVAQADAALKANMNELRRDYLGMVEYRRLVDAGLITELAIVWEERKTTGDINELFIGERTVKIVDAATFVHNPKKWKPVTRRLAKAN</sequence>
<organism evidence="2 3">
    <name type="scientific">Fulvimarina manganoxydans</name>
    <dbReference type="NCBI Taxonomy" id="937218"/>
    <lineage>
        <taxon>Bacteria</taxon>
        <taxon>Pseudomonadati</taxon>
        <taxon>Pseudomonadota</taxon>
        <taxon>Alphaproteobacteria</taxon>
        <taxon>Hyphomicrobiales</taxon>
        <taxon>Aurantimonadaceae</taxon>
        <taxon>Fulvimarina</taxon>
    </lineage>
</organism>
<evidence type="ECO:0000256" key="1">
    <source>
        <dbReference type="SAM" id="SignalP"/>
    </source>
</evidence>
<dbReference type="EMBL" id="FWXR01000008">
    <property type="protein sequence ID" value="SMC78308.1"/>
    <property type="molecule type" value="Genomic_DNA"/>
</dbReference>
<name>A0A1W2C0Q7_9HYPH</name>
<dbReference type="Proteomes" id="UP000192656">
    <property type="component" value="Unassembled WGS sequence"/>
</dbReference>
<dbReference type="AlphaFoldDB" id="A0A1W2C0Q7"/>
<gene>
    <name evidence="2" type="ORF">SAMN06297251_10856</name>
</gene>
<evidence type="ECO:0000313" key="2">
    <source>
        <dbReference type="EMBL" id="SMC78308.1"/>
    </source>
</evidence>
<evidence type="ECO:0000313" key="3">
    <source>
        <dbReference type="Proteomes" id="UP000192656"/>
    </source>
</evidence>
<dbReference type="Pfam" id="PF16932">
    <property type="entry name" value="T4SS_TraI"/>
    <property type="match status" value="1"/>
</dbReference>
<feature type="signal peptide" evidence="1">
    <location>
        <begin position="1"/>
        <end position="22"/>
    </location>
</feature>
<proteinExistence type="predicted"/>
<keyword evidence="3" id="KW-1185">Reference proteome</keyword>
<dbReference type="RefSeq" id="WP_244556898.1">
    <property type="nucleotide sequence ID" value="NZ_FWXR01000008.1"/>
</dbReference>
<keyword evidence="1" id="KW-0732">Signal</keyword>
<reference evidence="2 3" key="1">
    <citation type="submission" date="2017-04" db="EMBL/GenBank/DDBJ databases">
        <authorList>
            <person name="Afonso C.L."/>
            <person name="Miller P.J."/>
            <person name="Scott M.A."/>
            <person name="Spackman E."/>
            <person name="Goraichik I."/>
            <person name="Dimitrov K.M."/>
            <person name="Suarez D.L."/>
            <person name="Swayne D.E."/>
        </authorList>
    </citation>
    <scope>NUCLEOTIDE SEQUENCE [LARGE SCALE GENOMIC DNA]</scope>
    <source>
        <strain evidence="2 3">CGMCC 1.10972</strain>
    </source>
</reference>